<gene>
    <name evidence="2" type="ORF">PVT71_14530</name>
</gene>
<dbReference type="EMBL" id="CP123385">
    <property type="protein sequence ID" value="XCC95915.1"/>
    <property type="molecule type" value="Genomic_DNA"/>
</dbReference>
<proteinExistence type="predicted"/>
<keyword evidence="1" id="KW-0175">Coiled coil</keyword>
<reference evidence="2" key="1">
    <citation type="submission" date="2023-02" db="EMBL/GenBank/DDBJ databases">
        <title>Description and genomic characterization of Salipiger bruguierae sp. nov., isolated from the sediment of mangrove plant Bruguiera sexangula.</title>
        <authorList>
            <person name="Long M."/>
        </authorList>
    </citation>
    <scope>NUCLEOTIDE SEQUENCE</scope>
    <source>
        <strain evidence="2">H15</strain>
    </source>
</reference>
<name>A0AAU8APA3_9RHOB</name>
<evidence type="ECO:0008006" key="3">
    <source>
        <dbReference type="Google" id="ProtNLM"/>
    </source>
</evidence>
<feature type="coiled-coil region" evidence="1">
    <location>
        <begin position="1853"/>
        <end position="1880"/>
    </location>
</feature>
<dbReference type="RefSeq" id="WP_353474782.1">
    <property type="nucleotide sequence ID" value="NZ_CP123385.1"/>
</dbReference>
<evidence type="ECO:0000256" key="1">
    <source>
        <dbReference type="SAM" id="Coils"/>
    </source>
</evidence>
<sequence length="1907" mass="196645">MPQSVIGSLRVNLGLDSAQFEQGARRALSTTDGMQARFAGLARNITAMAAGLGAAVAGIGAITSSAAAVAREIENFSRSSNTSAEMFQKWAFGARSVGVEQEQLAGILKDVNDRIGDFVATGGGPMVDFFEQIAPKVGVTAEQFRNLSGPEALQLYVSSLEKAGANQQDMTFYLEALSSEATSLLPLLRNGGSEMVRLGERAEELGAVLSGPAMDALSDARTAAGEAAAAWSGLTRNLGAEAAPAFEAAARASANVAAALQPMVQHLDQVITVAGTAAVLFGARLAVSIGSTYVGAAITAIRQTIALEMALGATSRGAALASVSIKGLSVGLRVLKGALISTGIGAIVVGAGEAVYWFSRLVSATGGIGEALGLLWDVSKEVWTGIVTSAGAIPAGLRSVWNTVSAGFYSMVEGLQRGWLQFLVSLSNGLASIGADGASSAVSRFAEDVGVGLDQTMEKVQAFEAAAESASAEASAIGAQGLETIKTALGRLADAVSASEEATEDGTDAGKKYQGALGGVAGAAGKAATAIQKIKDEVKDLNLDADPVKKYSAGIAKLDKLLDHGLTRAAYDKGVAALNDELANSIPLVDDLTSGFSDFLKRGLTDFESFAEGIWGGFTGLLSDMITTAARNKIVLSMGLGATGTAGAATAGTIASSGTASAAGAGMLGGIGAGLGGFLSGVGSGASAALGLGSYASAGLFNVTANAAAASALTGASAFAATLGAVAAPLAIVAAAVSFFSKKTTELDKGIRVTTSGMDALVESFTKTKTTRFWGLSSSIDKTYKEASASISDPILAAVTSVGQGVAATAASLNLSADALADVSYQFKISTDGLSGDEIAAKLEKHLGKLGDKAAEAIFEGAGVALADLQVTGESALETLTRLSTHLGTVNATFDTLGHEMYAVGIAGADMASQLVQIFGSLDAFTEATSIYFTAFYGEAERLDILTRQTTEALGALGYALPETREQFRSMVEGLDLTTETGREAYAALVGLSGALDQILPAIADFASVVSGLVGTTSSAVGAMIADASSMAQSAAQAASDWLGASETLRDFIRDLNGATNSALTPQQQLAALTRDLTAAFDAAKGGDLEAARGFGALAGDYLGAARAQASSALEYRRIESSVKAQANLLAGISELEGASQTAIESLAQEQVDVLNELNTYLQSSDSLTPEDLASFETRLSDLQAAIEAAEMFSYDYLKERLQVSVDLLPNADIPPDVKALIAAAASGIDSTIEFAVRAADLTPDLRWLAITQTSEHLKTIDFVVGEDLDNRTRRLALDDIATLTRTVNLVMGSGLEHDEMAVALAGNSELARVVNVSLSSGADQQAIRLALANAGSYSVAVRAALTASAEVREIVFGNAGSYAAMIEAAFSPSMTEDQRRILLQKQGTYAVTVSAVLAANTGDAMRTLLLRASTQAVRAVTVAMAFASTVTDAERQLLLTQSANIQRTITAMVNPYGITTFDQLFLDQLANGGDRALGITGWIETRGISGLGQSFLQRLGEGDASTLREIVADVEMGRVNGLAAAYLDQLRIGAGNTWRTIAAGVGLGQVGTLGQQYLRQLNAGAGSITRILDGEVDLSGLNAAQLSLLEAVRGGSVGTLRLGGSFTFDPSAAFANWYAGTTRSEIASPMATLGAALNNLRAALIEHQAELAAQTAALAAQTAAADKQEKVSALESYVAKLPGDGQGTFTANATQLMEMADILGVSKAGSVYDVAAKISGFSATDAVRAIAPNDTALWNYLKSYLGNTALQVNDEAYLASRPDVARSSVYGNDPQQHWEDYGRAEIQRDPSWFRPALFDWSSIGISIPGYASGTNFHPGGLAMVGEQGAELVDLPRGSKVYPSPMTDRLLARDAEVAELRRLRAEIADMKDSMTQLGLKQGRDIAKLRRLAEKDDTIGLPPERASA</sequence>
<protein>
    <recommendedName>
        <fullName evidence="3">Bacteriophage tail tape measure N-terminal domain-containing protein</fullName>
    </recommendedName>
</protein>
<evidence type="ECO:0000313" key="2">
    <source>
        <dbReference type="EMBL" id="XCC95915.1"/>
    </source>
</evidence>
<organism evidence="2">
    <name type="scientific">Alloyangia sp. H15</name>
    <dbReference type="NCBI Taxonomy" id="3029062"/>
    <lineage>
        <taxon>Bacteria</taxon>
        <taxon>Pseudomonadati</taxon>
        <taxon>Pseudomonadota</taxon>
        <taxon>Alphaproteobacteria</taxon>
        <taxon>Rhodobacterales</taxon>
        <taxon>Roseobacteraceae</taxon>
        <taxon>Alloyangia</taxon>
    </lineage>
</organism>
<accession>A0AAU8APA3</accession>